<feature type="transmembrane region" description="Helical" evidence="3">
    <location>
        <begin position="480"/>
        <end position="507"/>
    </location>
</feature>
<keyword evidence="3" id="KW-0812">Transmembrane</keyword>
<evidence type="ECO:0000256" key="1">
    <source>
        <dbReference type="ARBA" id="ARBA00004196"/>
    </source>
</evidence>
<keyword evidence="3" id="KW-0472">Membrane</keyword>
<name>A0ABQ6JVE2_9MICO</name>
<sequence>MFGEGGAGGNGGDAGFGGVGGAGGNGGDGTDTPGVGGTGGTGGSLFGNDGNGGAGGDGLDNSGGAGGPGGGVFGDGGAGGDAGSGGTGGSGGRGGDGGGSEGPSGAAGAGGTGGSASNGGAGGTGGGGIANSGGLGGTATGTAGSGGGGGVAGSGGAGGAPGATGGGTQGAPGVGASDGASGAAGTGSTGPSSTVTFDPNDGGAPYVVAAATVAAAQSAVPNDWPARSGYTFLGWRTAPTGGTAPVGTDAASGQQFFAQWHLVPAGPSGPSLAATGVEPAGALTAAVLALLLGGMLVVADGSRRAARGVDLGPDARHDEGVSDTSTPDSVEPTAAVPREPDAVETAPRSDAPEARAASRDSAVAHDLAAQQRRKARRGAIISGAISLPLVTLGAVLLAVPLAVWYLSTVIRTLVVVVANIVSGGDAAGDANSTLGRIDPAALGGVTLGFAIVGAVFVLAGCLISFFVLRAHGVGRPGHVTGFGIAVGLVISAVLSATVGALTGLIFGTARTVGQVLGNAALGIALTTIGSVAVTVATGVLVWLWMERLFRAPEAGSATASATPTASSATPTD</sequence>
<feature type="transmembrane region" description="Helical" evidence="3">
    <location>
        <begin position="280"/>
        <end position="299"/>
    </location>
</feature>
<dbReference type="RefSeq" id="WP_284299818.1">
    <property type="nucleotide sequence ID" value="NZ_BSVA01000001.1"/>
</dbReference>
<feature type="region of interest" description="Disordered" evidence="2">
    <location>
        <begin position="308"/>
        <end position="362"/>
    </location>
</feature>
<feature type="region of interest" description="Disordered" evidence="2">
    <location>
        <begin position="146"/>
        <end position="198"/>
    </location>
</feature>
<feature type="compositionally biased region" description="Gly residues" evidence="2">
    <location>
        <begin position="146"/>
        <end position="173"/>
    </location>
</feature>
<gene>
    <name evidence="4" type="ORF">GCM10025869_20000</name>
</gene>
<feature type="region of interest" description="Disordered" evidence="2">
    <location>
        <begin position="22"/>
        <end position="114"/>
    </location>
</feature>
<feature type="transmembrane region" description="Helical" evidence="3">
    <location>
        <begin position="441"/>
        <end position="468"/>
    </location>
</feature>
<reference evidence="5" key="1">
    <citation type="journal article" date="2019" name="Int. J. Syst. Evol. Microbiol.">
        <title>The Global Catalogue of Microorganisms (GCM) 10K type strain sequencing project: providing services to taxonomists for standard genome sequencing and annotation.</title>
        <authorList>
            <consortium name="The Broad Institute Genomics Platform"/>
            <consortium name="The Broad Institute Genome Sequencing Center for Infectious Disease"/>
            <person name="Wu L."/>
            <person name="Ma J."/>
        </authorList>
    </citation>
    <scope>NUCLEOTIDE SEQUENCE [LARGE SCALE GENOMIC DNA]</scope>
    <source>
        <strain evidence="5">NBRC 108755</strain>
    </source>
</reference>
<evidence type="ECO:0000256" key="3">
    <source>
        <dbReference type="SAM" id="Phobius"/>
    </source>
</evidence>
<dbReference type="Gene3D" id="2.60.40.4270">
    <property type="entry name" value="Listeria-Bacteroides repeat domain"/>
    <property type="match status" value="1"/>
</dbReference>
<dbReference type="Pfam" id="PF09479">
    <property type="entry name" value="Flg_new"/>
    <property type="match status" value="1"/>
</dbReference>
<evidence type="ECO:0000313" key="4">
    <source>
        <dbReference type="EMBL" id="GMA91471.1"/>
    </source>
</evidence>
<feature type="transmembrane region" description="Helical" evidence="3">
    <location>
        <begin position="519"/>
        <end position="544"/>
    </location>
</feature>
<dbReference type="InterPro" id="IPR013378">
    <property type="entry name" value="InlB-like_B-rpt"/>
</dbReference>
<feature type="transmembrane region" description="Helical" evidence="3">
    <location>
        <begin position="380"/>
        <end position="406"/>
    </location>
</feature>
<keyword evidence="5" id="KW-1185">Reference proteome</keyword>
<evidence type="ECO:0000313" key="5">
    <source>
        <dbReference type="Proteomes" id="UP001157069"/>
    </source>
</evidence>
<keyword evidence="3" id="KW-1133">Transmembrane helix</keyword>
<organism evidence="4 5">
    <name type="scientific">Homoserinibacter gongjuensis</name>
    <dbReference type="NCBI Taxonomy" id="1162968"/>
    <lineage>
        <taxon>Bacteria</taxon>
        <taxon>Bacillati</taxon>
        <taxon>Actinomycetota</taxon>
        <taxon>Actinomycetes</taxon>
        <taxon>Micrococcales</taxon>
        <taxon>Microbacteriaceae</taxon>
        <taxon>Homoserinibacter</taxon>
    </lineage>
</organism>
<accession>A0ABQ6JVE2</accession>
<comment type="subcellular location">
    <subcellularLocation>
        <location evidence="1">Cell envelope</location>
    </subcellularLocation>
</comment>
<comment type="caution">
    <text evidence="4">The sequence shown here is derived from an EMBL/GenBank/DDBJ whole genome shotgun (WGS) entry which is preliminary data.</text>
</comment>
<protein>
    <submittedName>
        <fullName evidence="4">Uncharacterized protein</fullName>
    </submittedName>
</protein>
<proteinExistence type="predicted"/>
<dbReference type="Proteomes" id="UP001157069">
    <property type="component" value="Unassembled WGS sequence"/>
</dbReference>
<dbReference type="InterPro" id="IPR042229">
    <property type="entry name" value="Listeria/Bacterioides_rpt_sf"/>
</dbReference>
<dbReference type="EMBL" id="BSVA01000001">
    <property type="protein sequence ID" value="GMA91471.1"/>
    <property type="molecule type" value="Genomic_DNA"/>
</dbReference>
<evidence type="ECO:0000256" key="2">
    <source>
        <dbReference type="SAM" id="MobiDB-lite"/>
    </source>
</evidence>